<evidence type="ECO:0000313" key="1">
    <source>
        <dbReference type="EMBL" id="QGZ14077.1"/>
    </source>
</evidence>
<reference evidence="1 2" key="1">
    <citation type="submission" date="2019-10" db="EMBL/GenBank/DDBJ databases">
        <title>Complete genome sequence of bacteriophage vB_RLeM_RL38JI.</title>
        <authorList>
            <person name="Gunathilake D."/>
            <person name="Bhat S."/>
            <person name="Yost C.K."/>
            <person name="Hynes M.F."/>
        </authorList>
    </citation>
    <scope>NUCLEOTIDE SEQUENCE [LARGE SCALE GENOMIC DNA]</scope>
</reference>
<dbReference type="EMBL" id="MN549360">
    <property type="protein sequence ID" value="QGZ14077.1"/>
    <property type="molecule type" value="Genomic_DNA"/>
</dbReference>
<sequence>MAFKRHQHVRVKKESSAFHNYEGYVDEVCNGNPEFTFTFKYVVKLDDWHTPLSFAEEELEHIE</sequence>
<dbReference type="Proteomes" id="UP000436513">
    <property type="component" value="Segment"/>
</dbReference>
<proteinExistence type="predicted"/>
<keyword evidence="2" id="KW-1185">Reference proteome</keyword>
<gene>
    <name evidence="1" type="ORF">RL38J1_141</name>
</gene>
<accession>A0A6B9J1L3</accession>
<protein>
    <submittedName>
        <fullName evidence="1">Uncharacterized protein</fullName>
    </submittedName>
</protein>
<organism evidence="1 2">
    <name type="scientific">Rhizobium phage RL38J1</name>
    <dbReference type="NCBI Taxonomy" id="2663232"/>
    <lineage>
        <taxon>Viruses</taxon>
        <taxon>Duplodnaviria</taxon>
        <taxon>Heunggongvirae</taxon>
        <taxon>Uroviricota</taxon>
        <taxon>Caudoviricetes</taxon>
        <taxon>Pootjesviridae</taxon>
        <taxon>Innesvirus</taxon>
        <taxon>Innesvirus RL38J1</taxon>
    </lineage>
</organism>
<name>A0A6B9J1L3_9CAUD</name>
<evidence type="ECO:0000313" key="2">
    <source>
        <dbReference type="Proteomes" id="UP000436513"/>
    </source>
</evidence>